<dbReference type="InterPro" id="IPR045054">
    <property type="entry name" value="P4HA-like"/>
</dbReference>
<dbReference type="GO" id="GO:0005506">
    <property type="term" value="F:iron ion binding"/>
    <property type="evidence" value="ECO:0007669"/>
    <property type="project" value="InterPro"/>
</dbReference>
<proteinExistence type="predicted"/>
<dbReference type="EMBL" id="JAAABM010000007">
    <property type="protein sequence ID" value="KAF7676346.1"/>
    <property type="molecule type" value="Genomic_DNA"/>
</dbReference>
<reference evidence="8" key="1">
    <citation type="submission" date="2020-01" db="EMBL/GenBank/DDBJ databases">
        <authorList>
            <person name="Feng Z.H.Z."/>
        </authorList>
    </citation>
    <scope>NUCLEOTIDE SEQUENCE</scope>
    <source>
        <strain evidence="8">CBS107.38</strain>
    </source>
</reference>
<comment type="caution">
    <text evidence="8">The sequence shown here is derived from an EMBL/GenBank/DDBJ whole genome shotgun (WGS) entry which is preliminary data.</text>
</comment>
<evidence type="ECO:0000313" key="9">
    <source>
        <dbReference type="Proteomes" id="UP000596902"/>
    </source>
</evidence>
<comment type="cofactor">
    <cofactor evidence="1">
        <name>L-ascorbate</name>
        <dbReference type="ChEBI" id="CHEBI:38290"/>
    </cofactor>
</comment>
<keyword evidence="4" id="KW-0560">Oxidoreductase</keyword>
<feature type="region of interest" description="Disordered" evidence="6">
    <location>
        <begin position="1"/>
        <end position="32"/>
    </location>
</feature>
<dbReference type="AlphaFoldDB" id="A0A8H7B7A9"/>
<evidence type="ECO:0000256" key="3">
    <source>
        <dbReference type="ARBA" id="ARBA00022964"/>
    </source>
</evidence>
<evidence type="ECO:0000313" key="8">
    <source>
        <dbReference type="EMBL" id="KAF7676346.1"/>
    </source>
</evidence>
<gene>
    <name evidence="8" type="ORF">GT037_005851</name>
</gene>
<evidence type="ECO:0000256" key="2">
    <source>
        <dbReference type="ARBA" id="ARBA00022723"/>
    </source>
</evidence>
<evidence type="ECO:0000259" key="7">
    <source>
        <dbReference type="SMART" id="SM00702"/>
    </source>
</evidence>
<accession>A0A8H7B7A9</accession>
<evidence type="ECO:0000256" key="5">
    <source>
        <dbReference type="ARBA" id="ARBA00023004"/>
    </source>
</evidence>
<dbReference type="GO" id="GO:0031418">
    <property type="term" value="F:L-ascorbic acid binding"/>
    <property type="evidence" value="ECO:0007669"/>
    <property type="project" value="InterPro"/>
</dbReference>
<sequence>MAPKKKTQQGASSRPAPSSEPARQPPNWPAFTPLVPEEDLALQEVLHKQIVTIPNFFTASLCKTYVSFLSSLPLTTTPGKPKKGDAVRVNDRYQIDDPAFAERLWSQTGLRKLVSGHVEEGALGLSVEQRKDLWGGEVLGLNQNIRIYRYSKGQFFDQHYQMLTEPDDDSNNVMIQPSGSQPVPARTTWTLLIYLTSPATGCMGGETVFYPDLPRKKSRDPPPEPVVVDLEVGLALLHRHGADCMLHEGREVIGGEKWVIRSDLCVKR</sequence>
<protein>
    <submittedName>
        <fullName evidence="8">Oxoglutarate iron-dependent oxygenase</fullName>
    </submittedName>
</protein>
<dbReference type="Gene3D" id="2.60.120.620">
    <property type="entry name" value="q2cbj1_9rhob like domain"/>
    <property type="match status" value="1"/>
</dbReference>
<evidence type="ECO:0000256" key="1">
    <source>
        <dbReference type="ARBA" id="ARBA00001961"/>
    </source>
</evidence>
<feature type="domain" description="Prolyl 4-hydroxylase alpha subunit" evidence="7">
    <location>
        <begin position="48"/>
        <end position="265"/>
    </location>
</feature>
<dbReference type="FunFam" id="2.60.120.620:FF:000021">
    <property type="entry name" value="WGS project CABT00000000 data, contig 2.8"/>
    <property type="match status" value="1"/>
</dbReference>
<organism evidence="8 9">
    <name type="scientific">Alternaria burnsii</name>
    <dbReference type="NCBI Taxonomy" id="1187904"/>
    <lineage>
        <taxon>Eukaryota</taxon>
        <taxon>Fungi</taxon>
        <taxon>Dikarya</taxon>
        <taxon>Ascomycota</taxon>
        <taxon>Pezizomycotina</taxon>
        <taxon>Dothideomycetes</taxon>
        <taxon>Pleosporomycetidae</taxon>
        <taxon>Pleosporales</taxon>
        <taxon>Pleosporineae</taxon>
        <taxon>Pleosporaceae</taxon>
        <taxon>Alternaria</taxon>
        <taxon>Alternaria sect. Alternaria</taxon>
    </lineage>
</organism>
<dbReference type="InterPro" id="IPR006620">
    <property type="entry name" value="Pro_4_hyd_alph"/>
</dbReference>
<dbReference type="RefSeq" id="XP_038786587.1">
    <property type="nucleotide sequence ID" value="XM_038930898.1"/>
</dbReference>
<dbReference type="Proteomes" id="UP000596902">
    <property type="component" value="Unassembled WGS sequence"/>
</dbReference>
<feature type="compositionally biased region" description="Low complexity" evidence="6">
    <location>
        <begin position="11"/>
        <end position="22"/>
    </location>
</feature>
<keyword evidence="3" id="KW-0223">Dioxygenase</keyword>
<dbReference type="SMART" id="SM00702">
    <property type="entry name" value="P4Hc"/>
    <property type="match status" value="1"/>
</dbReference>
<dbReference type="GO" id="GO:0004656">
    <property type="term" value="F:procollagen-proline 4-dioxygenase activity"/>
    <property type="evidence" value="ECO:0007669"/>
    <property type="project" value="TreeGrafter"/>
</dbReference>
<reference evidence="8" key="2">
    <citation type="submission" date="2020-08" db="EMBL/GenBank/DDBJ databases">
        <title>Draft Genome Sequence of Cumin Blight Pathogen Alternaria burnsii.</title>
        <authorList>
            <person name="Feng Z."/>
        </authorList>
    </citation>
    <scope>NUCLEOTIDE SEQUENCE</scope>
    <source>
        <strain evidence="8">CBS107.38</strain>
    </source>
</reference>
<name>A0A8H7B7A9_9PLEO</name>
<evidence type="ECO:0000256" key="4">
    <source>
        <dbReference type="ARBA" id="ARBA00023002"/>
    </source>
</evidence>
<dbReference type="GeneID" id="62204076"/>
<dbReference type="GO" id="GO:0005783">
    <property type="term" value="C:endoplasmic reticulum"/>
    <property type="evidence" value="ECO:0007669"/>
    <property type="project" value="TreeGrafter"/>
</dbReference>
<keyword evidence="5" id="KW-0408">Iron</keyword>
<keyword evidence="2" id="KW-0479">Metal-binding</keyword>
<evidence type="ECO:0000256" key="6">
    <source>
        <dbReference type="SAM" id="MobiDB-lite"/>
    </source>
</evidence>
<dbReference type="PANTHER" id="PTHR10869">
    <property type="entry name" value="PROLYL 4-HYDROXYLASE ALPHA SUBUNIT"/>
    <property type="match status" value="1"/>
</dbReference>
<keyword evidence="9" id="KW-1185">Reference proteome</keyword>
<dbReference type="PANTHER" id="PTHR10869:SF236">
    <property type="entry name" value="PROLYL 4-HYDROXYLASE ALPHA SUBUNIT DOMAIN-CONTAINING PROTEIN"/>
    <property type="match status" value="1"/>
</dbReference>